<evidence type="ECO:0000256" key="2">
    <source>
        <dbReference type="ARBA" id="ARBA00022553"/>
    </source>
</evidence>
<dbReference type="EMBL" id="CP043026">
    <property type="protein sequence ID" value="QEH61550.1"/>
    <property type="molecule type" value="Genomic_DNA"/>
</dbReference>
<dbReference type="InterPro" id="IPR003501">
    <property type="entry name" value="PTS_EIIB_2/3"/>
</dbReference>
<dbReference type="InterPro" id="IPR013012">
    <property type="entry name" value="PTS_EIIB_3"/>
</dbReference>
<dbReference type="PANTHER" id="PTHR34581:SF2">
    <property type="entry name" value="PTS SYSTEM N,N'-DIACETYLCHITOBIOSE-SPECIFIC EIIB COMPONENT"/>
    <property type="match status" value="1"/>
</dbReference>
<dbReference type="RefSeq" id="WP_166507942.1">
    <property type="nucleotide sequence ID" value="NZ_CP043026.1"/>
</dbReference>
<dbReference type="InterPro" id="IPR051819">
    <property type="entry name" value="PTS_sugar-specific_EIIB"/>
</dbReference>
<dbReference type="GO" id="GO:0008982">
    <property type="term" value="F:protein-N(PI)-phosphohistidine-sugar phosphotransferase activity"/>
    <property type="evidence" value="ECO:0007669"/>
    <property type="project" value="InterPro"/>
</dbReference>
<dbReference type="GO" id="GO:0009401">
    <property type="term" value="P:phosphoenolpyruvate-dependent sugar phosphotransferase system"/>
    <property type="evidence" value="ECO:0007669"/>
    <property type="project" value="UniProtKB-KW"/>
</dbReference>
<keyword evidence="2" id="KW-0597">Phosphoprotein</keyword>
<keyword evidence="5" id="KW-0598">Phosphotransferase system</keyword>
<evidence type="ECO:0000313" key="9">
    <source>
        <dbReference type="EMBL" id="QEH61550.1"/>
    </source>
</evidence>
<evidence type="ECO:0000256" key="6">
    <source>
        <dbReference type="ARBA" id="ARBA00022777"/>
    </source>
</evidence>
<keyword evidence="6" id="KW-0418">Kinase</keyword>
<proteinExistence type="predicted"/>
<dbReference type="PROSITE" id="PS51100">
    <property type="entry name" value="PTS_EIIB_TYPE_3"/>
    <property type="match status" value="1"/>
</dbReference>
<dbReference type="PANTHER" id="PTHR34581">
    <property type="entry name" value="PTS SYSTEM N,N'-DIACETYLCHITOBIOSE-SPECIFIC EIIB COMPONENT"/>
    <property type="match status" value="1"/>
</dbReference>
<keyword evidence="4" id="KW-0808">Transferase</keyword>
<keyword evidence="10" id="KW-1185">Reference proteome</keyword>
<dbReference type="InterPro" id="IPR036095">
    <property type="entry name" value="PTS_EIIB-like_sf"/>
</dbReference>
<evidence type="ECO:0000313" key="10">
    <source>
        <dbReference type="Proteomes" id="UP000323144"/>
    </source>
</evidence>
<dbReference type="SUPFAM" id="SSF52794">
    <property type="entry name" value="PTS system IIB component-like"/>
    <property type="match status" value="1"/>
</dbReference>
<evidence type="ECO:0000256" key="3">
    <source>
        <dbReference type="ARBA" id="ARBA00022597"/>
    </source>
</evidence>
<evidence type="ECO:0000259" key="8">
    <source>
        <dbReference type="PROSITE" id="PS51100"/>
    </source>
</evidence>
<evidence type="ECO:0000256" key="4">
    <source>
        <dbReference type="ARBA" id="ARBA00022679"/>
    </source>
</evidence>
<accession>A0A5B9Y3M8</accession>
<dbReference type="Proteomes" id="UP000323144">
    <property type="component" value="Chromosome"/>
</dbReference>
<evidence type="ECO:0000256" key="1">
    <source>
        <dbReference type="ARBA" id="ARBA00022448"/>
    </source>
</evidence>
<evidence type="ECO:0000256" key="5">
    <source>
        <dbReference type="ARBA" id="ARBA00022683"/>
    </source>
</evidence>
<feature type="modified residue" description="Phosphocysteine; by EIIA" evidence="7">
    <location>
        <position position="8"/>
    </location>
</feature>
<dbReference type="KEGG" id="schi:SCHIN_v1c03530"/>
<dbReference type="AlphaFoldDB" id="A0A5B9Y3M8"/>
<keyword evidence="1" id="KW-0813">Transport</keyword>
<sequence>MKKILLACSAGMSTSILVKKMLDEAFEQDIEVEIKATSVSEAKLIGDNWDIVLIGPQVAYELDGLKSALTKPVFTIDQTLYAKADGQKVLEFAMSNI</sequence>
<protein>
    <submittedName>
        <fullName evidence="9">PTS system cellobiose-specific IIB component</fullName>
    </submittedName>
</protein>
<dbReference type="Pfam" id="PF02302">
    <property type="entry name" value="PTS_IIB"/>
    <property type="match status" value="1"/>
</dbReference>
<name>A0A5B9Y3M8_9MOLU</name>
<keyword evidence="3" id="KW-0762">Sugar transport</keyword>
<dbReference type="GO" id="GO:0016301">
    <property type="term" value="F:kinase activity"/>
    <property type="evidence" value="ECO:0007669"/>
    <property type="project" value="UniProtKB-KW"/>
</dbReference>
<feature type="domain" description="PTS EIIB type-3" evidence="8">
    <location>
        <begin position="1"/>
        <end position="97"/>
    </location>
</feature>
<dbReference type="CDD" id="cd05564">
    <property type="entry name" value="PTS_IIB_chitobiose_lichenan"/>
    <property type="match status" value="1"/>
</dbReference>
<reference evidence="9 10" key="1">
    <citation type="submission" date="2019-08" db="EMBL/GenBank/DDBJ databases">
        <title>Complete genome sequence of Spiroplasma chinense CCH (DSM 19755).</title>
        <authorList>
            <person name="Shen H.-Y."/>
            <person name="Lin Y.-C."/>
            <person name="Chou L."/>
            <person name="Kuo C.-H."/>
        </authorList>
    </citation>
    <scope>NUCLEOTIDE SEQUENCE [LARGE SCALE GENOMIC DNA]</scope>
    <source>
        <strain evidence="9 10">CCH</strain>
    </source>
</reference>
<dbReference type="Gene3D" id="3.40.50.2300">
    <property type="match status" value="1"/>
</dbReference>
<evidence type="ECO:0000256" key="7">
    <source>
        <dbReference type="PROSITE-ProRule" id="PRU00423"/>
    </source>
</evidence>
<gene>
    <name evidence="9" type="primary">celA</name>
    <name evidence="9" type="ORF">SCHIN_v1c03530</name>
</gene>
<organism evidence="9 10">
    <name type="scientific">Spiroplasma chinense</name>
    <dbReference type="NCBI Taxonomy" id="216932"/>
    <lineage>
        <taxon>Bacteria</taxon>
        <taxon>Bacillati</taxon>
        <taxon>Mycoplasmatota</taxon>
        <taxon>Mollicutes</taxon>
        <taxon>Entomoplasmatales</taxon>
        <taxon>Spiroplasmataceae</taxon>
        <taxon>Spiroplasma</taxon>
    </lineage>
</organism>